<protein>
    <recommendedName>
        <fullName evidence="4">Positive regulator of sigma(E), RseC/MucC</fullName>
    </recommendedName>
</protein>
<comment type="caution">
    <text evidence="2">The sequence shown here is derived from an EMBL/GenBank/DDBJ whole genome shotgun (WGS) entry which is preliminary data.</text>
</comment>
<evidence type="ECO:0000313" key="2">
    <source>
        <dbReference type="EMBL" id="KMO86734.1"/>
    </source>
</evidence>
<reference evidence="2 3" key="1">
    <citation type="submission" date="2015-06" db="EMBL/GenBank/DDBJ databases">
        <title>Draft genome sequence of beer spoilage bacterium Megasphaera cerevisiae type strain 20462.</title>
        <authorList>
            <person name="Kutumbaka K."/>
            <person name="Pasmowitz J."/>
            <person name="Mategko J."/>
            <person name="Reyes D."/>
            <person name="Friedrich A."/>
            <person name="Han S."/>
            <person name="Martens-Habbena W."/>
            <person name="Neal-McKinney J."/>
            <person name="Janagama H.K."/>
            <person name="Nadala C."/>
            <person name="Samadpour M."/>
        </authorList>
    </citation>
    <scope>NUCLEOTIDE SEQUENCE [LARGE SCALE GENOMIC DNA]</scope>
    <source>
        <strain evidence="2 3">DSM 20462</strain>
    </source>
</reference>
<keyword evidence="3" id="KW-1185">Reference proteome</keyword>
<evidence type="ECO:0008006" key="4">
    <source>
        <dbReference type="Google" id="ProtNLM"/>
    </source>
</evidence>
<dbReference type="PATRIC" id="fig|1122219.3.peg.749"/>
<dbReference type="AlphaFoldDB" id="A0A0J6WVY1"/>
<sequence>MRTGVGIIEEILDNGLAKVKVSRDSLYVACSVCAGAEHVFLTAKNSLGAEEGQSVRYEVQDDHLIMGSFMCFIMPLIIAVAVGLIGHSIGTSAGFDDFYSGTVGAVIGLLISAAIVRTYDASLSQRVDTKANITAIIIEEPEDGE</sequence>
<gene>
    <name evidence="2" type="ORF">AB840_06375</name>
</gene>
<feature type="transmembrane region" description="Helical" evidence="1">
    <location>
        <begin position="98"/>
        <end position="116"/>
    </location>
</feature>
<dbReference type="OrthoDB" id="307768at2"/>
<dbReference type="EMBL" id="LEKT01000016">
    <property type="protein sequence ID" value="KMO86734.1"/>
    <property type="molecule type" value="Genomic_DNA"/>
</dbReference>
<feature type="transmembrane region" description="Helical" evidence="1">
    <location>
        <begin position="64"/>
        <end position="86"/>
    </location>
</feature>
<evidence type="ECO:0000313" key="3">
    <source>
        <dbReference type="Proteomes" id="UP000036503"/>
    </source>
</evidence>
<organism evidence="2 3">
    <name type="scientific">Megasphaera cerevisiae DSM 20462</name>
    <dbReference type="NCBI Taxonomy" id="1122219"/>
    <lineage>
        <taxon>Bacteria</taxon>
        <taxon>Bacillati</taxon>
        <taxon>Bacillota</taxon>
        <taxon>Negativicutes</taxon>
        <taxon>Veillonellales</taxon>
        <taxon>Veillonellaceae</taxon>
        <taxon>Megasphaera</taxon>
    </lineage>
</organism>
<dbReference type="Proteomes" id="UP000036503">
    <property type="component" value="Unassembled WGS sequence"/>
</dbReference>
<proteinExistence type="predicted"/>
<dbReference type="Pfam" id="PF04246">
    <property type="entry name" value="RseC_MucC"/>
    <property type="match status" value="1"/>
</dbReference>
<keyword evidence="1" id="KW-1133">Transmembrane helix</keyword>
<accession>A0A0J6WVY1</accession>
<evidence type="ECO:0000256" key="1">
    <source>
        <dbReference type="SAM" id="Phobius"/>
    </source>
</evidence>
<dbReference type="InParanoid" id="A0A0J6WVY1"/>
<dbReference type="RefSeq" id="WP_048514005.1">
    <property type="nucleotide sequence ID" value="NZ_FUXD01000022.1"/>
</dbReference>
<name>A0A0J6WVY1_9FIRM</name>
<keyword evidence="1" id="KW-0472">Membrane</keyword>
<keyword evidence="1" id="KW-0812">Transmembrane</keyword>